<accession>A0A9W9QH38</accession>
<dbReference type="Pfam" id="PF00107">
    <property type="entry name" value="ADH_zinc_N"/>
    <property type="match status" value="1"/>
</dbReference>
<dbReference type="InterPro" id="IPR047122">
    <property type="entry name" value="Trans-enoyl_RdTase-like"/>
</dbReference>
<comment type="caution">
    <text evidence="4">The sequence shown here is derived from an EMBL/GenBank/DDBJ whole genome shotgun (WGS) entry which is preliminary data.</text>
</comment>
<dbReference type="Pfam" id="PF08240">
    <property type="entry name" value="ADH_N"/>
    <property type="match status" value="1"/>
</dbReference>
<evidence type="ECO:0000256" key="1">
    <source>
        <dbReference type="ARBA" id="ARBA00008072"/>
    </source>
</evidence>
<evidence type="ECO:0000313" key="4">
    <source>
        <dbReference type="EMBL" id="KAJ5335237.1"/>
    </source>
</evidence>
<dbReference type="InterPro" id="IPR013154">
    <property type="entry name" value="ADH-like_N"/>
</dbReference>
<reference evidence="4" key="2">
    <citation type="journal article" date="2023" name="IMA Fungus">
        <title>Comparative genomic study of the Penicillium genus elucidates a diverse pangenome and 15 lateral gene transfer events.</title>
        <authorList>
            <person name="Petersen C."/>
            <person name="Sorensen T."/>
            <person name="Nielsen M.R."/>
            <person name="Sondergaard T.E."/>
            <person name="Sorensen J.L."/>
            <person name="Fitzpatrick D.A."/>
            <person name="Frisvad J.C."/>
            <person name="Nielsen K.L."/>
        </authorList>
    </citation>
    <scope>NUCLEOTIDE SEQUENCE</scope>
    <source>
        <strain evidence="4">IBT 35673</strain>
    </source>
</reference>
<name>A0A9W9QH38_PENBR</name>
<dbReference type="InterPro" id="IPR011032">
    <property type="entry name" value="GroES-like_sf"/>
</dbReference>
<protein>
    <submittedName>
        <fullName evidence="4">Oxidoreductase</fullName>
    </submittedName>
</protein>
<keyword evidence="2" id="KW-0560">Oxidoreductase</keyword>
<reference evidence="4" key="1">
    <citation type="submission" date="2022-12" db="EMBL/GenBank/DDBJ databases">
        <authorList>
            <person name="Petersen C."/>
        </authorList>
    </citation>
    <scope>NUCLEOTIDE SEQUENCE</scope>
    <source>
        <strain evidence="4">IBT 35673</strain>
    </source>
</reference>
<dbReference type="AlphaFoldDB" id="A0A9W9QH38"/>
<dbReference type="SMART" id="SM00829">
    <property type="entry name" value="PKS_ER"/>
    <property type="match status" value="1"/>
</dbReference>
<dbReference type="Proteomes" id="UP001147695">
    <property type="component" value="Unassembled WGS sequence"/>
</dbReference>
<evidence type="ECO:0000313" key="5">
    <source>
        <dbReference type="Proteomes" id="UP001147695"/>
    </source>
</evidence>
<sequence length="353" mass="37844">MSISRSLVVEARGSMVLRTLTLPQMPNDYILVKTKAVALNPTDWKHVYFEDCAGCIVGCDYAGVVESVGSQVQKSWKRGDRVAGFTHGCNPLQPEGGAFAEYVIAKGDIQFRIPDSMSFEAACTLGVGLITVGQNLYKSLQLPLPGQKQDTVPGQKGEPLDAIFINGGATATGSLAIQFAKLSGLQVITTCSEANRSFVCGRGAEIILDYNDAQAGDQVRETTDDALEMVLDTISTPQSASLCAAAISSAGGSYNALLDVRCPRSDVDTEVSMAYEMVGEPYRMGSKDFKGEPESLSYAASWIDAIEPFLDGQIRPHPYQLQSGGLEGIPAGLQLLRDGKVRARKLVYLVDEV</sequence>
<dbReference type="InterPro" id="IPR020843">
    <property type="entry name" value="ER"/>
</dbReference>
<dbReference type="Gene3D" id="3.90.180.10">
    <property type="entry name" value="Medium-chain alcohol dehydrogenases, catalytic domain"/>
    <property type="match status" value="1"/>
</dbReference>
<dbReference type="InterPro" id="IPR036291">
    <property type="entry name" value="NAD(P)-bd_dom_sf"/>
</dbReference>
<dbReference type="PANTHER" id="PTHR45348:SF2">
    <property type="entry name" value="ZINC-TYPE ALCOHOL DEHYDROGENASE-LIKE PROTEIN C2E1P3.01"/>
    <property type="match status" value="1"/>
</dbReference>
<dbReference type="SUPFAM" id="SSF51735">
    <property type="entry name" value="NAD(P)-binding Rossmann-fold domains"/>
    <property type="match status" value="1"/>
</dbReference>
<organism evidence="4 5">
    <name type="scientific">Penicillium brevicompactum</name>
    <dbReference type="NCBI Taxonomy" id="5074"/>
    <lineage>
        <taxon>Eukaryota</taxon>
        <taxon>Fungi</taxon>
        <taxon>Dikarya</taxon>
        <taxon>Ascomycota</taxon>
        <taxon>Pezizomycotina</taxon>
        <taxon>Eurotiomycetes</taxon>
        <taxon>Eurotiomycetidae</taxon>
        <taxon>Eurotiales</taxon>
        <taxon>Aspergillaceae</taxon>
        <taxon>Penicillium</taxon>
    </lineage>
</organism>
<dbReference type="PANTHER" id="PTHR45348">
    <property type="entry name" value="HYPOTHETICAL OXIDOREDUCTASE (EUROFUNG)"/>
    <property type="match status" value="1"/>
</dbReference>
<dbReference type="CDD" id="cd08249">
    <property type="entry name" value="enoyl_reductase_like"/>
    <property type="match status" value="1"/>
</dbReference>
<dbReference type="GO" id="GO:0016651">
    <property type="term" value="F:oxidoreductase activity, acting on NAD(P)H"/>
    <property type="evidence" value="ECO:0007669"/>
    <property type="project" value="InterPro"/>
</dbReference>
<dbReference type="InterPro" id="IPR013149">
    <property type="entry name" value="ADH-like_C"/>
</dbReference>
<dbReference type="Gene3D" id="3.40.50.720">
    <property type="entry name" value="NAD(P)-binding Rossmann-like Domain"/>
    <property type="match status" value="1"/>
</dbReference>
<proteinExistence type="inferred from homology"/>
<feature type="domain" description="Enoyl reductase (ER)" evidence="3">
    <location>
        <begin position="13"/>
        <end position="347"/>
    </location>
</feature>
<evidence type="ECO:0000256" key="2">
    <source>
        <dbReference type="ARBA" id="ARBA00023002"/>
    </source>
</evidence>
<dbReference type="SUPFAM" id="SSF50129">
    <property type="entry name" value="GroES-like"/>
    <property type="match status" value="1"/>
</dbReference>
<comment type="similarity">
    <text evidence="1">Belongs to the zinc-containing alcohol dehydrogenase family.</text>
</comment>
<evidence type="ECO:0000259" key="3">
    <source>
        <dbReference type="SMART" id="SM00829"/>
    </source>
</evidence>
<dbReference type="EMBL" id="JAPZBQ010000004">
    <property type="protein sequence ID" value="KAJ5335237.1"/>
    <property type="molecule type" value="Genomic_DNA"/>
</dbReference>
<gene>
    <name evidence="4" type="ORF">N7452_007640</name>
</gene>